<evidence type="ECO:0000313" key="1">
    <source>
        <dbReference type="EMBL" id="TDE14319.1"/>
    </source>
</evidence>
<name>A0A4R5DJX9_9ACTN</name>
<accession>A0A4R5DJX9</accession>
<protein>
    <submittedName>
        <fullName evidence="1">Nuclear transport factor 2 family protein</fullName>
    </submittedName>
</protein>
<dbReference type="Gene3D" id="3.10.450.50">
    <property type="match status" value="1"/>
</dbReference>
<dbReference type="OrthoDB" id="4556332at2"/>
<gene>
    <name evidence="1" type="ORF">E1269_03960</name>
</gene>
<reference evidence="1 2" key="1">
    <citation type="submission" date="2019-03" db="EMBL/GenBank/DDBJ databases">
        <title>Draft genome sequences of novel Actinobacteria.</title>
        <authorList>
            <person name="Sahin N."/>
            <person name="Ay H."/>
            <person name="Saygin H."/>
        </authorList>
    </citation>
    <scope>NUCLEOTIDE SEQUENCE [LARGE SCALE GENOMIC DNA]</scope>
    <source>
        <strain evidence="1 2">5K138</strain>
    </source>
</reference>
<evidence type="ECO:0000313" key="2">
    <source>
        <dbReference type="Proteomes" id="UP000294739"/>
    </source>
</evidence>
<proteinExistence type="predicted"/>
<dbReference type="Pfam" id="PF12893">
    <property type="entry name" value="Lumazine_bd_2"/>
    <property type="match status" value="1"/>
</dbReference>
<organism evidence="1 2">
    <name type="scientific">Jiangella asiatica</name>
    <dbReference type="NCBI Taxonomy" id="2530372"/>
    <lineage>
        <taxon>Bacteria</taxon>
        <taxon>Bacillati</taxon>
        <taxon>Actinomycetota</taxon>
        <taxon>Actinomycetes</taxon>
        <taxon>Jiangellales</taxon>
        <taxon>Jiangellaceae</taxon>
        <taxon>Jiangella</taxon>
    </lineage>
</organism>
<dbReference type="EMBL" id="SMKZ01000003">
    <property type="protein sequence ID" value="TDE14319.1"/>
    <property type="molecule type" value="Genomic_DNA"/>
</dbReference>
<dbReference type="InParanoid" id="A0A4R5DJX9"/>
<keyword evidence="2" id="KW-1185">Reference proteome</keyword>
<sequence length="145" mass="16206">MVDRDRSLAELGLTIAPEAQAPAPVLEPLIAYVRGHATGDPAYFRRAFRPSAHVEGIRDGQFVSWPVDTYCDRFTGQPAEDESTRRRRLDLVRVESTIAVATLTLHHGPDHFTDMFVLLEQDGEWRIANKVYHRAPADAASAPNQ</sequence>
<dbReference type="Proteomes" id="UP000294739">
    <property type="component" value="Unassembled WGS sequence"/>
</dbReference>
<dbReference type="InterPro" id="IPR032710">
    <property type="entry name" value="NTF2-like_dom_sf"/>
</dbReference>
<dbReference type="SUPFAM" id="SSF54427">
    <property type="entry name" value="NTF2-like"/>
    <property type="match status" value="1"/>
</dbReference>
<dbReference type="InterPro" id="IPR039437">
    <property type="entry name" value="FrzH/put_lumazine-bd"/>
</dbReference>
<dbReference type="AlphaFoldDB" id="A0A4R5DJX9"/>
<comment type="caution">
    <text evidence="1">The sequence shown here is derived from an EMBL/GenBank/DDBJ whole genome shotgun (WGS) entry which is preliminary data.</text>
</comment>
<dbReference type="RefSeq" id="WP_131891512.1">
    <property type="nucleotide sequence ID" value="NZ_SMKZ01000003.1"/>
</dbReference>